<evidence type="ECO:0000256" key="1">
    <source>
        <dbReference type="SAM" id="Phobius"/>
    </source>
</evidence>
<gene>
    <name evidence="2" type="ORF">SDC9_17695</name>
</gene>
<name>A0A644TY40_9ZZZZ</name>
<keyword evidence="1" id="KW-0812">Transmembrane</keyword>
<comment type="caution">
    <text evidence="2">The sequence shown here is derived from an EMBL/GenBank/DDBJ whole genome shotgun (WGS) entry which is preliminary data.</text>
</comment>
<proteinExistence type="predicted"/>
<sequence>MKLNNLLLIAGAGIAGFFLFSAFKNKTPGTSLPGGANRPVIRTGIESLFQSNKKGITNRETTLYDRHTKEAKATIQPNVTLSLIGQVATDKGACYVHQQGYILMTHVNITDEGQGANTQ</sequence>
<reference evidence="2" key="1">
    <citation type="submission" date="2019-08" db="EMBL/GenBank/DDBJ databases">
        <authorList>
            <person name="Kucharzyk K."/>
            <person name="Murdoch R.W."/>
            <person name="Higgins S."/>
            <person name="Loffler F."/>
        </authorList>
    </citation>
    <scope>NUCLEOTIDE SEQUENCE</scope>
</reference>
<organism evidence="2">
    <name type="scientific">bioreactor metagenome</name>
    <dbReference type="NCBI Taxonomy" id="1076179"/>
    <lineage>
        <taxon>unclassified sequences</taxon>
        <taxon>metagenomes</taxon>
        <taxon>ecological metagenomes</taxon>
    </lineage>
</organism>
<accession>A0A644TY40</accession>
<protein>
    <submittedName>
        <fullName evidence="2">Uncharacterized protein</fullName>
    </submittedName>
</protein>
<dbReference type="EMBL" id="VSSQ01000062">
    <property type="protein sequence ID" value="MPL71916.1"/>
    <property type="molecule type" value="Genomic_DNA"/>
</dbReference>
<dbReference type="AlphaFoldDB" id="A0A644TY40"/>
<feature type="transmembrane region" description="Helical" evidence="1">
    <location>
        <begin position="6"/>
        <end position="23"/>
    </location>
</feature>
<keyword evidence="1" id="KW-0472">Membrane</keyword>
<evidence type="ECO:0000313" key="2">
    <source>
        <dbReference type="EMBL" id="MPL71916.1"/>
    </source>
</evidence>
<keyword evidence="1" id="KW-1133">Transmembrane helix</keyword>